<evidence type="ECO:0000313" key="1">
    <source>
        <dbReference type="EMBL" id="OAF08296.1"/>
    </source>
</evidence>
<proteinExistence type="predicted"/>
<dbReference type="EMBL" id="LSEF01000105">
    <property type="protein sequence ID" value="OAF08296.1"/>
    <property type="molecule type" value="Genomic_DNA"/>
</dbReference>
<accession>A0A176YPP4</accession>
<name>A0A176YPP4_9BRAD</name>
<comment type="caution">
    <text evidence="1">The sequence shown here is derived from an EMBL/GenBank/DDBJ whole genome shotgun (WGS) entry which is preliminary data.</text>
</comment>
<protein>
    <submittedName>
        <fullName evidence="1">Uncharacterized protein</fullName>
    </submittedName>
</protein>
<evidence type="ECO:0000313" key="2">
    <source>
        <dbReference type="Proteomes" id="UP000077173"/>
    </source>
</evidence>
<sequence length="71" mass="7698">MQHVRYTQASGRGAAVMVDAEGDSRNSVAPHLHTGLIEQCRIDVMRRGQRGSHADRTMAGLISLVVASIRV</sequence>
<organism evidence="1 2">
    <name type="scientific">Bradyrhizobium neotropicale</name>
    <dbReference type="NCBI Taxonomy" id="1497615"/>
    <lineage>
        <taxon>Bacteria</taxon>
        <taxon>Pseudomonadati</taxon>
        <taxon>Pseudomonadota</taxon>
        <taxon>Alphaproteobacteria</taxon>
        <taxon>Hyphomicrobiales</taxon>
        <taxon>Nitrobacteraceae</taxon>
        <taxon>Bradyrhizobium</taxon>
    </lineage>
</organism>
<reference evidence="1 2" key="1">
    <citation type="submission" date="2016-02" db="EMBL/GenBank/DDBJ databases">
        <title>Draft genome sequence of the strain BR 10247T Bradyrhizobium neotropicale isolated from nodules of Centrolobium paraense.</title>
        <authorList>
            <person name="Simoes-Araujo J.L."/>
            <person name="Barauna A.C."/>
            <person name="Silva K."/>
            <person name="Zilli J.E."/>
        </authorList>
    </citation>
    <scope>NUCLEOTIDE SEQUENCE [LARGE SCALE GENOMIC DNA]</scope>
    <source>
        <strain evidence="1 2">BR 10247</strain>
    </source>
</reference>
<dbReference type="Proteomes" id="UP000077173">
    <property type="component" value="Unassembled WGS sequence"/>
</dbReference>
<gene>
    <name evidence="1" type="ORF">AXW67_29030</name>
</gene>
<dbReference type="AlphaFoldDB" id="A0A176YPP4"/>
<keyword evidence="2" id="KW-1185">Reference proteome</keyword>